<proteinExistence type="predicted"/>
<protein>
    <submittedName>
        <fullName evidence="4">Tetratricopeptide repeat protein</fullName>
    </submittedName>
</protein>
<feature type="repeat" description="TPR" evidence="3">
    <location>
        <begin position="185"/>
        <end position="218"/>
    </location>
</feature>
<dbReference type="InterPro" id="IPR011990">
    <property type="entry name" value="TPR-like_helical_dom_sf"/>
</dbReference>
<reference evidence="4" key="1">
    <citation type="submission" date="2024-03" db="EMBL/GenBank/DDBJ databases">
        <title>Complete genome sequence of Sulfurisphaera javensis strain KD-1.</title>
        <authorList>
            <person name="Sakai H."/>
            <person name="Nur N."/>
            <person name="Suwanto A."/>
            <person name="Kurosawa N."/>
        </authorList>
    </citation>
    <scope>NUCLEOTIDE SEQUENCE</scope>
    <source>
        <strain evidence="4">KD-1</strain>
    </source>
</reference>
<dbReference type="GeneID" id="92354995"/>
<gene>
    <name evidence="4" type="ORF">SJAV_20470</name>
</gene>
<dbReference type="PROSITE" id="PS50293">
    <property type="entry name" value="TPR_REGION"/>
    <property type="match status" value="2"/>
</dbReference>
<dbReference type="KEGG" id="sjv:SJAV_20470"/>
<dbReference type="EMBL" id="AP031322">
    <property type="protein sequence ID" value="BFH74103.1"/>
    <property type="molecule type" value="Genomic_DNA"/>
</dbReference>
<dbReference type="RefSeq" id="WP_369609644.1">
    <property type="nucleotide sequence ID" value="NZ_AP031322.1"/>
</dbReference>
<keyword evidence="2 3" id="KW-0802">TPR repeat</keyword>
<name>A0AAT9GTB8_9CREN</name>
<dbReference type="SUPFAM" id="SSF48452">
    <property type="entry name" value="TPR-like"/>
    <property type="match status" value="2"/>
</dbReference>
<accession>A0AAT9GTB8</accession>
<sequence>MNDIKEIEEYYAQGNLVSALKKAEEVIKQNPSKDAYNLLGKILKELGEDDKAIDAFMKAGNYVEVAKIYISKGMYKEALKALSNVNDKEARLLKALAYLKLEEYEKAKEELNGLEDSSPLFYKVKGIIDYYTGDSYDALRELSIAVSLYPLDAELYYFRALTKMKLGLNAEDDLNTAMNLNPYFAEVYFSKGVLLENEGKLEEAITYYSKAINLNPEYIQAYVRRAKTYMKLGKEEEAIEDIKKVSDRK</sequence>
<organism evidence="4">
    <name type="scientific">Sulfurisphaera javensis</name>
    <dbReference type="NCBI Taxonomy" id="2049879"/>
    <lineage>
        <taxon>Archaea</taxon>
        <taxon>Thermoproteota</taxon>
        <taxon>Thermoprotei</taxon>
        <taxon>Sulfolobales</taxon>
        <taxon>Sulfolobaceae</taxon>
        <taxon>Sulfurisphaera</taxon>
    </lineage>
</organism>
<dbReference type="SMART" id="SM00028">
    <property type="entry name" value="TPR"/>
    <property type="match status" value="4"/>
</dbReference>
<dbReference type="InterPro" id="IPR019734">
    <property type="entry name" value="TPR_rpt"/>
</dbReference>
<keyword evidence="1" id="KW-0677">Repeat</keyword>
<dbReference type="PROSITE" id="PS50005">
    <property type="entry name" value="TPR"/>
    <property type="match status" value="1"/>
</dbReference>
<dbReference type="PANTHER" id="PTHR44858:SF1">
    <property type="entry name" value="UDP-N-ACETYLGLUCOSAMINE--PEPTIDE N-ACETYLGLUCOSAMINYLTRANSFERASE SPINDLY-RELATED"/>
    <property type="match status" value="1"/>
</dbReference>
<dbReference type="Pfam" id="PF13432">
    <property type="entry name" value="TPR_16"/>
    <property type="match status" value="1"/>
</dbReference>
<evidence type="ECO:0000256" key="3">
    <source>
        <dbReference type="PROSITE-ProRule" id="PRU00339"/>
    </source>
</evidence>
<dbReference type="PANTHER" id="PTHR44858">
    <property type="entry name" value="TETRATRICOPEPTIDE REPEAT PROTEIN 6"/>
    <property type="match status" value="1"/>
</dbReference>
<dbReference type="AlphaFoldDB" id="A0AAT9GTB8"/>
<dbReference type="Gene3D" id="1.25.40.10">
    <property type="entry name" value="Tetratricopeptide repeat domain"/>
    <property type="match status" value="3"/>
</dbReference>
<evidence type="ECO:0000256" key="2">
    <source>
        <dbReference type="ARBA" id="ARBA00022803"/>
    </source>
</evidence>
<dbReference type="GO" id="GO:0046813">
    <property type="term" value="P:receptor-mediated virion attachment to host cell"/>
    <property type="evidence" value="ECO:0007669"/>
    <property type="project" value="TreeGrafter"/>
</dbReference>
<dbReference type="Pfam" id="PF13414">
    <property type="entry name" value="TPR_11"/>
    <property type="match status" value="1"/>
</dbReference>
<dbReference type="InterPro" id="IPR050498">
    <property type="entry name" value="Ycf3"/>
</dbReference>
<dbReference type="Pfam" id="PF13181">
    <property type="entry name" value="TPR_8"/>
    <property type="match status" value="1"/>
</dbReference>
<evidence type="ECO:0000256" key="1">
    <source>
        <dbReference type="ARBA" id="ARBA00022737"/>
    </source>
</evidence>
<evidence type="ECO:0000313" key="4">
    <source>
        <dbReference type="EMBL" id="BFH74103.1"/>
    </source>
</evidence>